<keyword evidence="2" id="KW-1185">Reference proteome</keyword>
<evidence type="ECO:0000313" key="1">
    <source>
        <dbReference type="EMBL" id="KAA8900712.1"/>
    </source>
</evidence>
<dbReference type="RefSeq" id="XP_034011531.1">
    <property type="nucleotide sequence ID" value="XM_034156484.1"/>
</dbReference>
<name>A0A642UKB7_DIURU</name>
<dbReference type="GeneID" id="54782345"/>
<sequence length="722" mass="80947">MRRVGRVRWLSTDSVVESLLKVSPKAHTDKGLRIPSKFHGGGAQSAALVNQEAQLNHHHQAVKDWLSRLSRPQSAFLDVSTNKTSDLQVPSLPLSIDMGILAKPSDAQQMVAGYGQAILEENGVNNAVVAAVGQVSFLSRTPSLVAAYVGAYTLMTNKLPQVWLDAVRQTRPPRRFKLTELPVESISNRNQRLEGDISGQFPKYPTGLIDVVRHIVQVKAADAGLADTDVDSIVAGILPSINSRAAVESVDDQLSLYRSVTAQLKSLTSRKCLFLSQLIMEKKIPLAQLPEPASGPLVPPVPRQTWQNRFHMIPQGSIHPRDGSSHWKQQQVVKDALGRAVRVGRLEWEFWVNFHFEKDANTKKLLLSQGFMGWAVDAIKFWQVQPAPDLRLRFQSSVTSDQFYQLIYCLTVPERLKYVARVSQAFREVQGIMGPQMRQVTSRLSTFFNDRVGGVDELAVAATVAKLGRIKPSQTLTKTGELGRQYCDYHAAKFHVGFRLHRFLVQGRSTMAVFDQCYGPQFYEKIGEAVIRGIDVDGLISDEIERVAHVKPGTLEFENIPHIRLPVGPPAQLSRLRLPIQLDSDLSKLLCLYYQQCRSLLAQIDPELTAKPYVNQLPDTISKLATVAHKYYRVQVERQQMVTGKDLRHMVSGEYAFDVIEATIDWSQSAILRGVHADAQRTPYHKFRYARQMMAQLMGVLYLQHPSMVDHWVEQQAAGSSQ</sequence>
<dbReference type="VEuPathDB" id="FungiDB:DIURU_003694"/>
<dbReference type="Proteomes" id="UP000449547">
    <property type="component" value="Unassembled WGS sequence"/>
</dbReference>
<evidence type="ECO:0000313" key="2">
    <source>
        <dbReference type="Proteomes" id="UP000449547"/>
    </source>
</evidence>
<proteinExistence type="predicted"/>
<protein>
    <submittedName>
        <fullName evidence="1">Uncharacterized protein</fullName>
    </submittedName>
</protein>
<comment type="caution">
    <text evidence="1">The sequence shown here is derived from an EMBL/GenBank/DDBJ whole genome shotgun (WGS) entry which is preliminary data.</text>
</comment>
<organism evidence="1 2">
    <name type="scientific">Diutina rugosa</name>
    <name type="common">Yeast</name>
    <name type="synonym">Candida rugosa</name>
    <dbReference type="NCBI Taxonomy" id="5481"/>
    <lineage>
        <taxon>Eukaryota</taxon>
        <taxon>Fungi</taxon>
        <taxon>Dikarya</taxon>
        <taxon>Ascomycota</taxon>
        <taxon>Saccharomycotina</taxon>
        <taxon>Pichiomycetes</taxon>
        <taxon>Debaryomycetaceae</taxon>
        <taxon>Diutina</taxon>
    </lineage>
</organism>
<accession>A0A642UKB7</accession>
<gene>
    <name evidence="1" type="ORF">DIURU_003694</name>
</gene>
<reference evidence="1 2" key="1">
    <citation type="submission" date="2019-07" db="EMBL/GenBank/DDBJ databases">
        <title>Genome assembly of two rare yeast pathogens: Diutina rugosa and Trichomonascus ciferrii.</title>
        <authorList>
            <person name="Mixao V."/>
            <person name="Saus E."/>
            <person name="Hansen A."/>
            <person name="Lass-Flor C."/>
            <person name="Gabaldon T."/>
        </authorList>
    </citation>
    <scope>NUCLEOTIDE SEQUENCE [LARGE SCALE GENOMIC DNA]</scope>
    <source>
        <strain evidence="1 2">CBS 613</strain>
    </source>
</reference>
<dbReference type="AlphaFoldDB" id="A0A642UKB7"/>
<dbReference type="EMBL" id="SWFT01000107">
    <property type="protein sequence ID" value="KAA8900712.1"/>
    <property type="molecule type" value="Genomic_DNA"/>
</dbReference>